<name>A0A2Y9B1J3_9RHOB</name>
<evidence type="ECO:0000313" key="4">
    <source>
        <dbReference type="Proteomes" id="UP000251571"/>
    </source>
</evidence>
<dbReference type="Proteomes" id="UP000251571">
    <property type="component" value="Unassembled WGS sequence"/>
</dbReference>
<evidence type="ECO:0000313" key="1">
    <source>
        <dbReference type="EMBL" id="PWJ16570.1"/>
    </source>
</evidence>
<reference evidence="1 3" key="2">
    <citation type="submission" date="2018-03" db="EMBL/GenBank/DDBJ databases">
        <title>Genomic Encyclopedia of Archaeal and Bacterial Type Strains, Phase II (KMG-II): from individual species to whole genera.</title>
        <authorList>
            <person name="Goeker M."/>
        </authorList>
    </citation>
    <scope>NUCLEOTIDE SEQUENCE [LARGE SCALE GENOMIC DNA]</scope>
    <source>
        <strain evidence="1 3">DSM 25227</strain>
    </source>
</reference>
<accession>A0A2Y9B1J3</accession>
<dbReference type="OrthoDB" id="8089803at2"/>
<evidence type="ECO:0000313" key="3">
    <source>
        <dbReference type="Proteomes" id="UP000245839"/>
    </source>
</evidence>
<dbReference type="EMBL" id="QGDJ01000008">
    <property type="protein sequence ID" value="PWJ16570.1"/>
    <property type="molecule type" value="Genomic_DNA"/>
</dbReference>
<gene>
    <name evidence="1" type="ORF">BCF38_10884</name>
    <name evidence="2" type="ORF">SAMN05421539_10884</name>
</gene>
<dbReference type="RefSeq" id="WP_109565287.1">
    <property type="nucleotide sequence ID" value="NZ_QGDJ01000008.1"/>
</dbReference>
<keyword evidence="3" id="KW-1185">Reference proteome</keyword>
<dbReference type="AlphaFoldDB" id="A0A2Y9B1J3"/>
<protein>
    <submittedName>
        <fullName evidence="2">Uncharacterized protein</fullName>
    </submittedName>
</protein>
<dbReference type="EMBL" id="UETC01000008">
    <property type="protein sequence ID" value="SSA48807.1"/>
    <property type="molecule type" value="Genomic_DNA"/>
</dbReference>
<organism evidence="2 4">
    <name type="scientific">Jannaschia seohaensis</name>
    <dbReference type="NCBI Taxonomy" id="475081"/>
    <lineage>
        <taxon>Bacteria</taxon>
        <taxon>Pseudomonadati</taxon>
        <taxon>Pseudomonadota</taxon>
        <taxon>Alphaproteobacteria</taxon>
        <taxon>Rhodobacterales</taxon>
        <taxon>Roseobacteraceae</taxon>
        <taxon>Jannaschia</taxon>
    </lineage>
</organism>
<sequence length="123" mass="13861">MSEAPPRPYRAPVIVPLVRQHVEQAAFLWTQYDAVLARPEEFPDMDEERLARLVERLDAHLDGVRVAGEEGVRLAEEAYEDFPYAGELFVLRMLQPGANGKSVADLDIEKVRAYLEAALDPRG</sequence>
<dbReference type="Proteomes" id="UP000245839">
    <property type="component" value="Unassembled WGS sequence"/>
</dbReference>
<reference evidence="2 4" key="1">
    <citation type="submission" date="2016-10" db="EMBL/GenBank/DDBJ databases">
        <authorList>
            <person name="Cai Z."/>
        </authorList>
    </citation>
    <scope>NUCLEOTIDE SEQUENCE [LARGE SCALE GENOMIC DNA]</scope>
    <source>
        <strain evidence="2 4">DSM 25227</strain>
    </source>
</reference>
<proteinExistence type="predicted"/>
<evidence type="ECO:0000313" key="2">
    <source>
        <dbReference type="EMBL" id="SSA48807.1"/>
    </source>
</evidence>